<protein>
    <submittedName>
        <fullName evidence="2">Uncharacterized protein</fullName>
    </submittedName>
</protein>
<proteinExistence type="predicted"/>
<reference evidence="2 3" key="1">
    <citation type="journal article" date="2012" name="PLoS Pathog.">
        <title>Diverse lifestyles and strategies of plant pathogenesis encoded in the genomes of eighteen Dothideomycetes fungi.</title>
        <authorList>
            <person name="Ohm R.A."/>
            <person name="Feau N."/>
            <person name="Henrissat B."/>
            <person name="Schoch C.L."/>
            <person name="Horwitz B.A."/>
            <person name="Barry K.W."/>
            <person name="Condon B.J."/>
            <person name="Copeland A.C."/>
            <person name="Dhillon B."/>
            <person name="Glaser F."/>
            <person name="Hesse C.N."/>
            <person name="Kosti I."/>
            <person name="LaButti K."/>
            <person name="Lindquist E.A."/>
            <person name="Lucas S."/>
            <person name="Salamov A.A."/>
            <person name="Bradshaw R.E."/>
            <person name="Ciuffetti L."/>
            <person name="Hamelin R.C."/>
            <person name="Kema G.H.J."/>
            <person name="Lawrence C."/>
            <person name="Scott J.A."/>
            <person name="Spatafora J.W."/>
            <person name="Turgeon B.G."/>
            <person name="de Wit P.J.G.M."/>
            <person name="Zhong S."/>
            <person name="Goodwin S.B."/>
            <person name="Grigoriev I.V."/>
        </authorList>
    </citation>
    <scope>NUCLEOTIDE SEQUENCE [LARGE SCALE GENOMIC DNA]</scope>
    <source>
        <strain evidence="2 3">CIRAD86</strain>
    </source>
</reference>
<sequence length="133" mass="14378">MKWQRNSSLLLLPLIVSQPTTALYQPLVPASSASHALVVRDSPKIVERKIITCSATKLVSFAGTISLAIGVCIEAYFIGAVTWPVFIAAWLVCGGLIAEIPDDIYECFGKKKPGAEVFEGLSEKEAHDFVLSL</sequence>
<dbReference type="AlphaFoldDB" id="N1QA03"/>
<evidence type="ECO:0000313" key="3">
    <source>
        <dbReference type="Proteomes" id="UP000016932"/>
    </source>
</evidence>
<evidence type="ECO:0000256" key="1">
    <source>
        <dbReference type="SAM" id="SignalP"/>
    </source>
</evidence>
<gene>
    <name evidence="2" type="ORF">MYCFIDRAFT_202028</name>
</gene>
<keyword evidence="3" id="KW-1185">Reference proteome</keyword>
<dbReference type="KEGG" id="pfj:MYCFIDRAFT_202028"/>
<feature type="chain" id="PRO_5004110579" evidence="1">
    <location>
        <begin position="23"/>
        <end position="133"/>
    </location>
</feature>
<dbReference type="HOGENOM" id="CLU_1907595_0_0_1"/>
<dbReference type="GeneID" id="19335994"/>
<evidence type="ECO:0000313" key="2">
    <source>
        <dbReference type="EMBL" id="EME89684.1"/>
    </source>
</evidence>
<name>N1QA03_PSEFD</name>
<accession>N1QA03</accession>
<dbReference type="VEuPathDB" id="FungiDB:MYCFIDRAFT_202028"/>
<feature type="signal peptide" evidence="1">
    <location>
        <begin position="1"/>
        <end position="22"/>
    </location>
</feature>
<keyword evidence="1" id="KW-0732">Signal</keyword>
<dbReference type="RefSeq" id="XP_007922215.1">
    <property type="nucleotide sequence ID" value="XM_007924024.1"/>
</dbReference>
<organism evidence="2 3">
    <name type="scientific">Pseudocercospora fijiensis (strain CIRAD86)</name>
    <name type="common">Black leaf streak disease fungus</name>
    <name type="synonym">Mycosphaerella fijiensis</name>
    <dbReference type="NCBI Taxonomy" id="383855"/>
    <lineage>
        <taxon>Eukaryota</taxon>
        <taxon>Fungi</taxon>
        <taxon>Dikarya</taxon>
        <taxon>Ascomycota</taxon>
        <taxon>Pezizomycotina</taxon>
        <taxon>Dothideomycetes</taxon>
        <taxon>Dothideomycetidae</taxon>
        <taxon>Mycosphaerellales</taxon>
        <taxon>Mycosphaerellaceae</taxon>
        <taxon>Pseudocercospora</taxon>
    </lineage>
</organism>
<dbReference type="Proteomes" id="UP000016932">
    <property type="component" value="Unassembled WGS sequence"/>
</dbReference>
<dbReference type="EMBL" id="KB446555">
    <property type="protein sequence ID" value="EME89684.1"/>
    <property type="molecule type" value="Genomic_DNA"/>
</dbReference>